<evidence type="ECO:0000313" key="3">
    <source>
        <dbReference type="Proteomes" id="UP000028012"/>
    </source>
</evidence>
<proteinExistence type="predicted"/>
<name>A0A098PTC8_9XANT</name>
<dbReference type="Proteomes" id="UP000028012">
    <property type="component" value="Unassembled WGS sequence"/>
</dbReference>
<dbReference type="HOGENOM" id="CLU_1602055_0_0_6"/>
<evidence type="ECO:0008006" key="4">
    <source>
        <dbReference type="Google" id="ProtNLM"/>
    </source>
</evidence>
<gene>
    <name evidence="2" type="ORF">GW15_0221320</name>
</gene>
<sequence>MSRKIALAPLLGALLLTSGTASAIDAASVQAYCDQVRQSAQQAKQRHVQIFAPRQDPGKTFDDATQSCLDGIMSYKSMFQFKMPSLGDVQGILSQMAKEMLNKQCQAARAQFDRAVQDAVSTVNQSTNQLPGVDVDVSTGSGVTVKPKDGDSTIWGSIVNKLGGDK</sequence>
<accession>A0A098PTC8</accession>
<organism evidence="2 3">
    <name type="scientific">Xanthomonas axonopodis pv. vasculorum</name>
    <dbReference type="NCBI Taxonomy" id="325777"/>
    <lineage>
        <taxon>Bacteria</taxon>
        <taxon>Pseudomonadati</taxon>
        <taxon>Pseudomonadota</taxon>
        <taxon>Gammaproteobacteria</taxon>
        <taxon>Lysobacterales</taxon>
        <taxon>Lysobacteraceae</taxon>
        <taxon>Xanthomonas</taxon>
    </lineage>
</organism>
<dbReference type="EMBL" id="JPHD02000143">
    <property type="protein sequence ID" value="KGE50314.1"/>
    <property type="molecule type" value="Genomic_DNA"/>
</dbReference>
<feature type="signal peptide" evidence="1">
    <location>
        <begin position="1"/>
        <end position="23"/>
    </location>
</feature>
<dbReference type="AlphaFoldDB" id="A0A098PTC8"/>
<protein>
    <recommendedName>
        <fullName evidence="4">Secreted protein</fullName>
    </recommendedName>
</protein>
<dbReference type="STRING" id="325777.GW15_0221320"/>
<dbReference type="RefSeq" id="WP_042825136.1">
    <property type="nucleotide sequence ID" value="NZ_KN173626.1"/>
</dbReference>
<feature type="chain" id="PRO_5001938150" description="Secreted protein" evidence="1">
    <location>
        <begin position="24"/>
        <end position="166"/>
    </location>
</feature>
<keyword evidence="1" id="KW-0732">Signal</keyword>
<reference evidence="2 3" key="1">
    <citation type="submission" date="2014-09" db="EMBL/GenBank/DDBJ databases">
        <title>A draft genome sequence for Xanthomonas axonopodis pv. vasculorum NCPPB 900.</title>
        <authorList>
            <person name="Harrison J."/>
            <person name="Studholme D.J."/>
        </authorList>
    </citation>
    <scope>NUCLEOTIDE SEQUENCE [LARGE SCALE GENOMIC DNA]</scope>
    <source>
        <strain evidence="2 3">NCPPB 900</strain>
    </source>
</reference>
<comment type="caution">
    <text evidence="2">The sequence shown here is derived from an EMBL/GenBank/DDBJ whole genome shotgun (WGS) entry which is preliminary data.</text>
</comment>
<evidence type="ECO:0000313" key="2">
    <source>
        <dbReference type="EMBL" id="KGE50314.1"/>
    </source>
</evidence>
<evidence type="ECO:0000256" key="1">
    <source>
        <dbReference type="SAM" id="SignalP"/>
    </source>
</evidence>